<keyword evidence="1" id="KW-0853">WD repeat</keyword>
<dbReference type="InterPro" id="IPR040324">
    <property type="entry name" value="WDR44/Dgr2"/>
</dbReference>
<dbReference type="AlphaFoldDB" id="A0A8S9PI60"/>
<dbReference type="InterPro" id="IPR015943">
    <property type="entry name" value="WD40/YVTN_repeat-like_dom_sf"/>
</dbReference>
<gene>
    <name evidence="3" type="ORF">F2Q69_00001273</name>
</gene>
<dbReference type="SUPFAM" id="SSF50978">
    <property type="entry name" value="WD40 repeat-like"/>
    <property type="match status" value="1"/>
</dbReference>
<dbReference type="PANTHER" id="PTHR14221:SF52">
    <property type="entry name" value="(RAPE) HYPOTHETICAL PROTEIN"/>
    <property type="match status" value="1"/>
</dbReference>
<sequence>MSGEYLELDSQIHFHNKKISPNKRITCFQFLPQDPSKVLVVSADSKVRILQGNDVVRRYKGSPKSDGKYIVSACEDSNVYIWSNGDASDSSSSSQTKRIRSFERFSSNASVAATWRGFSDQNKTISVFSPPCLSLKEGFVTGSVPKGNATWPEENLPANPLSSSAMTASQYKFLKSSYQRATSSSLAWGMVIVTGTSTWFWHVFEAMVGPQGKTRTVSAIVQ</sequence>
<accession>A0A8S9PI60</accession>
<dbReference type="PANTHER" id="PTHR14221">
    <property type="entry name" value="WD REPEAT DOMAIN 44"/>
    <property type="match status" value="1"/>
</dbReference>
<organism evidence="3 4">
    <name type="scientific">Brassica cretica</name>
    <name type="common">Mustard</name>
    <dbReference type="NCBI Taxonomy" id="69181"/>
    <lineage>
        <taxon>Eukaryota</taxon>
        <taxon>Viridiplantae</taxon>
        <taxon>Streptophyta</taxon>
        <taxon>Embryophyta</taxon>
        <taxon>Tracheophyta</taxon>
        <taxon>Spermatophyta</taxon>
        <taxon>Magnoliopsida</taxon>
        <taxon>eudicotyledons</taxon>
        <taxon>Gunneridae</taxon>
        <taxon>Pentapetalae</taxon>
        <taxon>rosids</taxon>
        <taxon>malvids</taxon>
        <taxon>Brassicales</taxon>
        <taxon>Brassicaceae</taxon>
        <taxon>Brassiceae</taxon>
        <taxon>Brassica</taxon>
    </lineage>
</organism>
<dbReference type="EMBL" id="QGKX02001521">
    <property type="protein sequence ID" value="KAF3513841.1"/>
    <property type="molecule type" value="Genomic_DNA"/>
</dbReference>
<reference evidence="3" key="1">
    <citation type="submission" date="2019-12" db="EMBL/GenBank/DDBJ databases">
        <title>Genome sequencing and annotation of Brassica cretica.</title>
        <authorList>
            <person name="Studholme D.J."/>
            <person name="Sarris P."/>
        </authorList>
    </citation>
    <scope>NUCLEOTIDE SEQUENCE</scope>
    <source>
        <strain evidence="3">PFS-109/04</strain>
        <tissue evidence="3">Leaf</tissue>
    </source>
</reference>
<protein>
    <submittedName>
        <fullName evidence="3">Uncharacterized protein</fullName>
    </submittedName>
</protein>
<dbReference type="InterPro" id="IPR036322">
    <property type="entry name" value="WD40_repeat_dom_sf"/>
</dbReference>
<dbReference type="Proteomes" id="UP000712600">
    <property type="component" value="Unassembled WGS sequence"/>
</dbReference>
<proteinExistence type="predicted"/>
<evidence type="ECO:0000313" key="3">
    <source>
        <dbReference type="EMBL" id="KAF3513841.1"/>
    </source>
</evidence>
<evidence type="ECO:0000256" key="2">
    <source>
        <dbReference type="ARBA" id="ARBA00022737"/>
    </source>
</evidence>
<evidence type="ECO:0000256" key="1">
    <source>
        <dbReference type="ARBA" id="ARBA00022574"/>
    </source>
</evidence>
<name>A0A8S9PI60_BRACR</name>
<evidence type="ECO:0000313" key="4">
    <source>
        <dbReference type="Proteomes" id="UP000712600"/>
    </source>
</evidence>
<dbReference type="Gene3D" id="2.130.10.10">
    <property type="entry name" value="YVTN repeat-like/Quinoprotein amine dehydrogenase"/>
    <property type="match status" value="1"/>
</dbReference>
<comment type="caution">
    <text evidence="3">The sequence shown here is derived from an EMBL/GenBank/DDBJ whole genome shotgun (WGS) entry which is preliminary data.</text>
</comment>
<keyword evidence="2" id="KW-0677">Repeat</keyword>